<dbReference type="PANTHER" id="PTHR37423:SF2">
    <property type="entry name" value="MEMBRANE-BOUND LYTIC MUREIN TRANSGLYCOSYLASE C"/>
    <property type="match status" value="1"/>
</dbReference>
<dbReference type="AlphaFoldDB" id="A0A0S3PXY5"/>
<dbReference type="InterPro" id="IPR023346">
    <property type="entry name" value="Lysozyme-like_dom_sf"/>
</dbReference>
<keyword evidence="8" id="KW-1185">Reference proteome</keyword>
<feature type="compositionally biased region" description="Low complexity" evidence="4">
    <location>
        <begin position="92"/>
        <end position="121"/>
    </location>
</feature>
<dbReference type="GO" id="GO:0004553">
    <property type="term" value="F:hydrolase activity, hydrolyzing O-glycosyl compounds"/>
    <property type="evidence" value="ECO:0007669"/>
    <property type="project" value="InterPro"/>
</dbReference>
<evidence type="ECO:0000313" key="8">
    <source>
        <dbReference type="Proteomes" id="UP000236884"/>
    </source>
</evidence>
<dbReference type="RefSeq" id="WP_096357226.1">
    <property type="nucleotide sequence ID" value="NZ_AP014946.1"/>
</dbReference>
<dbReference type="Pfam" id="PF01464">
    <property type="entry name" value="SLT"/>
    <property type="match status" value="1"/>
</dbReference>
<organism evidence="7 8">
    <name type="scientific">Variibacter gotjawalensis</name>
    <dbReference type="NCBI Taxonomy" id="1333996"/>
    <lineage>
        <taxon>Bacteria</taxon>
        <taxon>Pseudomonadati</taxon>
        <taxon>Pseudomonadota</taxon>
        <taxon>Alphaproteobacteria</taxon>
        <taxon>Hyphomicrobiales</taxon>
        <taxon>Nitrobacteraceae</taxon>
        <taxon>Variibacter</taxon>
    </lineage>
</organism>
<gene>
    <name evidence="7" type="primary">slt_2</name>
    <name evidence="7" type="ORF">GJW-30_1_03289</name>
</gene>
<feature type="region of interest" description="Disordered" evidence="4">
    <location>
        <begin position="24"/>
        <end position="134"/>
    </location>
</feature>
<dbReference type="GO" id="GO:0016829">
    <property type="term" value="F:lyase activity"/>
    <property type="evidence" value="ECO:0007669"/>
    <property type="project" value="UniProtKB-KW"/>
</dbReference>
<comment type="similarity">
    <text evidence="2">Belongs to the virb1 family.</text>
</comment>
<reference evidence="7 8" key="1">
    <citation type="submission" date="2015-08" db="EMBL/GenBank/DDBJ databases">
        <title>Investigation of the bacterial diversity of lava forest soil.</title>
        <authorList>
            <person name="Lee J.S."/>
        </authorList>
    </citation>
    <scope>NUCLEOTIDE SEQUENCE [LARGE SCALE GENOMIC DNA]</scope>
    <source>
        <strain evidence="7 8">GJW-30</strain>
    </source>
</reference>
<dbReference type="SUPFAM" id="SSF53955">
    <property type="entry name" value="Lysozyme-like"/>
    <property type="match status" value="1"/>
</dbReference>
<dbReference type="Gene3D" id="1.25.20.10">
    <property type="entry name" value="Bacterial muramidases"/>
    <property type="match status" value="1"/>
</dbReference>
<dbReference type="Gene3D" id="1.10.530.10">
    <property type="match status" value="1"/>
</dbReference>
<feature type="compositionally biased region" description="Basic and acidic residues" evidence="4">
    <location>
        <begin position="43"/>
        <end position="91"/>
    </location>
</feature>
<name>A0A0S3PXY5_9BRAD</name>
<feature type="signal peptide" evidence="5">
    <location>
        <begin position="1"/>
        <end position="28"/>
    </location>
</feature>
<comment type="similarity">
    <text evidence="1">Belongs to the transglycosylase Slt family.</text>
</comment>
<dbReference type="GO" id="GO:0042597">
    <property type="term" value="C:periplasmic space"/>
    <property type="evidence" value="ECO:0007669"/>
    <property type="project" value="InterPro"/>
</dbReference>
<dbReference type="PANTHER" id="PTHR37423">
    <property type="entry name" value="SOLUBLE LYTIC MUREIN TRANSGLYCOSYLASE-RELATED"/>
    <property type="match status" value="1"/>
</dbReference>
<evidence type="ECO:0000256" key="1">
    <source>
        <dbReference type="ARBA" id="ARBA00007734"/>
    </source>
</evidence>
<dbReference type="SUPFAM" id="SSF48435">
    <property type="entry name" value="Bacterial muramidases"/>
    <property type="match status" value="1"/>
</dbReference>
<dbReference type="OrthoDB" id="9815002at2"/>
<protein>
    <submittedName>
        <fullName evidence="7">Soluble lytic murein transglycosylase</fullName>
        <ecNumber evidence="7">4.2.2.-</ecNumber>
    </submittedName>
</protein>
<evidence type="ECO:0000256" key="2">
    <source>
        <dbReference type="ARBA" id="ARBA00009387"/>
    </source>
</evidence>
<dbReference type="Proteomes" id="UP000236884">
    <property type="component" value="Chromosome"/>
</dbReference>
<feature type="compositionally biased region" description="Polar residues" evidence="4">
    <location>
        <begin position="27"/>
        <end position="42"/>
    </location>
</feature>
<evidence type="ECO:0000256" key="5">
    <source>
        <dbReference type="SAM" id="SignalP"/>
    </source>
</evidence>
<accession>A0A0S3PXY5</accession>
<keyword evidence="3 5" id="KW-0732">Signal</keyword>
<evidence type="ECO:0000259" key="6">
    <source>
        <dbReference type="Pfam" id="PF01464"/>
    </source>
</evidence>
<keyword evidence="7" id="KW-0456">Lyase</keyword>
<dbReference type="EMBL" id="AP014946">
    <property type="protein sequence ID" value="BAT60740.1"/>
    <property type="molecule type" value="Genomic_DNA"/>
</dbReference>
<evidence type="ECO:0000256" key="3">
    <source>
        <dbReference type="ARBA" id="ARBA00022729"/>
    </source>
</evidence>
<dbReference type="CDD" id="cd13401">
    <property type="entry name" value="Slt70-like"/>
    <property type="match status" value="1"/>
</dbReference>
<evidence type="ECO:0000256" key="4">
    <source>
        <dbReference type="SAM" id="MobiDB-lite"/>
    </source>
</evidence>
<dbReference type="EC" id="4.2.2.-" evidence="7"/>
<sequence>MTRFARTCLASASALAIALVLSSPAAHSQTTTNQKPAATKPNQKPDGKKADAKKPEPKKTEPEKTEAKKLDPKKPDAKADAKKPAKPDAKKTTATAPVAKPAAKPAAAKPATKPVVAATPANRRPSAAPMTGSMAAPVAAPAYQAAEPEATPQQSNNFFGNAFSASPTVAPTATASAGNIPDEETPRLSYAPTGAVSSSDIDTVKEALSLAKSGRTDAATEKRDQIRDAAGQKLIEWMILRGDDSSANFARYASFAKANPSWPSVRMIQRRAESQMWREKREPGAVFAFFSDQEPAGSTGKLAYARAALAQGDRANAQKYVRAAWREDDFGPDTEAQAMETFGGMITAADQKARMDARLYAEDHETALRAAKRLGSTELAIAQARIAVNRKAGNAGALISAAGGRSDAGLTFSRIQYLRRADKTSEAAQLMLSAPRDADVILNTDEWWIERRLLARKLLDEGNAQAAYRIASGAARPEKKTLQTEQSFTAGWIALRFLKDASSAQRHFAEILKFDKHPTSMARAHYWLGRTAETAGRSGEAQSHYQQAAQHSAAYYGQLARARIGHREMTVRRPNRSGGRTVDLARALDLIYLTGNRDLAITFCADLERVGDSDALAALGEVAMKHNDPRATMMIGKAAIARGLPFDHYAFPTSGIPKYASIGNDADKSTVFAIARQESAFNSRAISSARAMGLMQVMPGTGRMVAKKHGVAFSESKLLNDAAFNAQVGAAELGALLQDFGGSHVLTFAAYNAGRGRAREWIQKYGDPRDPDVDVVDWVERIPFSETRNYVQRVMENMQVYKARFGATRLAIDSDMRGSRTQ</sequence>
<dbReference type="KEGG" id="vgo:GJW-30_1_03289"/>
<dbReference type="InterPro" id="IPR008258">
    <property type="entry name" value="Transglycosylase_SLT_dom_1"/>
</dbReference>
<proteinExistence type="inferred from homology"/>
<feature type="chain" id="PRO_5006615941" evidence="5">
    <location>
        <begin position="29"/>
        <end position="822"/>
    </location>
</feature>
<evidence type="ECO:0000313" key="7">
    <source>
        <dbReference type="EMBL" id="BAT60740.1"/>
    </source>
</evidence>
<feature type="domain" description="Transglycosylase SLT" evidence="6">
    <location>
        <begin position="664"/>
        <end position="767"/>
    </location>
</feature>
<dbReference type="InterPro" id="IPR008939">
    <property type="entry name" value="Lytic_TGlycosylase_superhlx_U"/>
</dbReference>